<dbReference type="SUPFAM" id="SSF48452">
    <property type="entry name" value="TPR-like"/>
    <property type="match status" value="1"/>
</dbReference>
<feature type="domain" description="HTH cro/C1-type" evidence="1">
    <location>
        <begin position="2"/>
        <end position="43"/>
    </location>
</feature>
<keyword evidence="3" id="KW-1185">Reference proteome</keyword>
<dbReference type="InterPro" id="IPR001387">
    <property type="entry name" value="Cro/C1-type_HTH"/>
</dbReference>
<dbReference type="KEGG" id="aser:Asera_54160"/>
<evidence type="ECO:0000313" key="3">
    <source>
        <dbReference type="Proteomes" id="UP000680750"/>
    </source>
</evidence>
<reference evidence="2" key="1">
    <citation type="submission" date="2020-08" db="EMBL/GenBank/DDBJ databases">
        <title>Whole genome shotgun sequence of Actinocatenispora sera NBRC 101916.</title>
        <authorList>
            <person name="Komaki H."/>
            <person name="Tamura T."/>
        </authorList>
    </citation>
    <scope>NUCLEOTIDE SEQUENCE</scope>
    <source>
        <strain evidence="2">NBRC 101916</strain>
    </source>
</reference>
<evidence type="ECO:0000313" key="2">
    <source>
        <dbReference type="EMBL" id="BCJ31308.1"/>
    </source>
</evidence>
<dbReference type="InterPro" id="IPR010982">
    <property type="entry name" value="Lambda_DNA-bd_dom_sf"/>
</dbReference>
<dbReference type="InterPro" id="IPR011990">
    <property type="entry name" value="TPR-like_helical_dom_sf"/>
</dbReference>
<dbReference type="SUPFAM" id="SSF47413">
    <property type="entry name" value="lambda repressor-like DNA-binding domains"/>
    <property type="match status" value="1"/>
</dbReference>
<dbReference type="Proteomes" id="UP000680750">
    <property type="component" value="Chromosome"/>
</dbReference>
<evidence type="ECO:0000259" key="1">
    <source>
        <dbReference type="PROSITE" id="PS50943"/>
    </source>
</evidence>
<accession>A0A810LBB0</accession>
<dbReference type="PROSITE" id="PS50943">
    <property type="entry name" value="HTH_CROC1"/>
    <property type="match status" value="1"/>
</dbReference>
<sequence>MFADQIGKSKSWVDKVERGVRRLDKFSVLYEIADVLKVDPQVLFGGESHRQPDSVNCVDQVEVEEIRAALENYDQVVAFFEPPLVEQVSLDELRKAISHAWASFQHAKYGMVARSLPKLLRDAQSADAAHEGSAVTATENGTRINAAHLLAQTYQIAASVLRKLGEHELGWLAADRAIGVSHRAGDPLLAGVATFRVANAMLALGRARPALDLNVQVAHRLAPASGAEATPQRLSVYGMLLLQGAMAAARVGDLATSRDLLRAADEAAERLGRDANHYWTVFGPTNVALHRAAAAVDLGEHGIAISTHESLELEAFGAMLPERRAHHLVDVCRAYTQLGDLDKAAELLVEADRLAPSEIRCRPHAHEVLTGVLRRSHGAPAAPLAELADHLGVAV</sequence>
<gene>
    <name evidence="2" type="ORF">Asera_54160</name>
</gene>
<organism evidence="2 3">
    <name type="scientific">Actinocatenispora sera</name>
    <dbReference type="NCBI Taxonomy" id="390989"/>
    <lineage>
        <taxon>Bacteria</taxon>
        <taxon>Bacillati</taxon>
        <taxon>Actinomycetota</taxon>
        <taxon>Actinomycetes</taxon>
        <taxon>Micromonosporales</taxon>
        <taxon>Micromonosporaceae</taxon>
        <taxon>Actinocatenispora</taxon>
    </lineage>
</organism>
<dbReference type="GO" id="GO:0003677">
    <property type="term" value="F:DNA binding"/>
    <property type="evidence" value="ECO:0007669"/>
    <property type="project" value="InterPro"/>
</dbReference>
<protein>
    <submittedName>
        <fullName evidence="2">Transcriptional regulator</fullName>
    </submittedName>
</protein>
<proteinExistence type="predicted"/>
<dbReference type="Gene3D" id="1.10.260.40">
    <property type="entry name" value="lambda repressor-like DNA-binding domains"/>
    <property type="match status" value="1"/>
</dbReference>
<dbReference type="AlphaFoldDB" id="A0A810LBB0"/>
<name>A0A810LBB0_9ACTN</name>
<dbReference type="EMBL" id="AP023354">
    <property type="protein sequence ID" value="BCJ31308.1"/>
    <property type="molecule type" value="Genomic_DNA"/>
</dbReference>